<keyword evidence="10" id="KW-1185">Reference proteome</keyword>
<evidence type="ECO:0000313" key="10">
    <source>
        <dbReference type="Proteomes" id="UP001597541"/>
    </source>
</evidence>
<dbReference type="Gene3D" id="2.40.50.140">
    <property type="entry name" value="Nucleic acid-binding proteins"/>
    <property type="match status" value="1"/>
</dbReference>
<dbReference type="InterPro" id="IPR022572">
    <property type="entry name" value="DNA_rep/recomb_RecO_N"/>
</dbReference>
<evidence type="ECO:0000256" key="3">
    <source>
        <dbReference type="ARBA" id="ARBA00022763"/>
    </source>
</evidence>
<keyword evidence="3 7" id="KW-0227">DNA damage</keyword>
<dbReference type="EMBL" id="JBHUME010000007">
    <property type="protein sequence ID" value="MFD2612755.1"/>
    <property type="molecule type" value="Genomic_DNA"/>
</dbReference>
<feature type="domain" description="DNA replication/recombination mediator RecO N-terminal" evidence="8">
    <location>
        <begin position="1"/>
        <end position="76"/>
    </location>
</feature>
<dbReference type="Proteomes" id="UP001597541">
    <property type="component" value="Unassembled WGS sequence"/>
</dbReference>
<dbReference type="InterPro" id="IPR042242">
    <property type="entry name" value="RecO_C"/>
</dbReference>
<dbReference type="PANTHER" id="PTHR33991:SF1">
    <property type="entry name" value="DNA REPAIR PROTEIN RECO"/>
    <property type="match status" value="1"/>
</dbReference>
<dbReference type="RefSeq" id="WP_377602535.1">
    <property type="nucleotide sequence ID" value="NZ_JBHUME010000007.1"/>
</dbReference>
<gene>
    <name evidence="7 9" type="primary">recO</name>
    <name evidence="9" type="ORF">ACFSUF_10010</name>
</gene>
<evidence type="ECO:0000256" key="5">
    <source>
        <dbReference type="ARBA" id="ARBA00023204"/>
    </source>
</evidence>
<dbReference type="InterPro" id="IPR003717">
    <property type="entry name" value="RecO"/>
</dbReference>
<evidence type="ECO:0000259" key="8">
    <source>
        <dbReference type="Pfam" id="PF11967"/>
    </source>
</evidence>
<comment type="similarity">
    <text evidence="1 7">Belongs to the RecO family.</text>
</comment>
<comment type="function">
    <text evidence="7">Involved in DNA repair and RecF pathway recombination.</text>
</comment>
<evidence type="ECO:0000256" key="6">
    <source>
        <dbReference type="ARBA" id="ARBA00033409"/>
    </source>
</evidence>
<dbReference type="InterPro" id="IPR012340">
    <property type="entry name" value="NA-bd_OB-fold"/>
</dbReference>
<proteinExistence type="inferred from homology"/>
<keyword evidence="4 7" id="KW-0233">DNA recombination</keyword>
<dbReference type="SUPFAM" id="SSF50249">
    <property type="entry name" value="Nucleic acid-binding proteins"/>
    <property type="match status" value="1"/>
</dbReference>
<dbReference type="PANTHER" id="PTHR33991">
    <property type="entry name" value="DNA REPAIR PROTEIN RECO"/>
    <property type="match status" value="1"/>
</dbReference>
<sequence length="249" mass="27862">MLYRVEGIVIRSFDYGEGNKIITLYTQTHGKIGVMARGAKKLKSRHAAITQLFTYGEFVFYKTGQLGSLNDGEILEAHYQLREDLHLAAYASYLVEMVDKMVSDNEASEFLFEQLKSALKALQESKDPQIILRLFEMKMLSFSGVAPVLDACVNCGREGPPPFSLSPGLGGLLCAACRSRDPKSIQAGEGTVKLLKLLQQLDLRRLGKIGVKEETKAQLKQFLRAYMDAHAGVHLRSLHFLDQMDKYDI</sequence>
<evidence type="ECO:0000313" key="9">
    <source>
        <dbReference type="EMBL" id="MFD2612755.1"/>
    </source>
</evidence>
<keyword evidence="5 7" id="KW-0234">DNA repair</keyword>
<evidence type="ECO:0000256" key="1">
    <source>
        <dbReference type="ARBA" id="ARBA00007452"/>
    </source>
</evidence>
<evidence type="ECO:0000256" key="4">
    <source>
        <dbReference type="ARBA" id="ARBA00023172"/>
    </source>
</evidence>
<evidence type="ECO:0000256" key="2">
    <source>
        <dbReference type="ARBA" id="ARBA00021310"/>
    </source>
</evidence>
<dbReference type="SUPFAM" id="SSF57863">
    <property type="entry name" value="ArfGap/RecO-like zinc finger"/>
    <property type="match status" value="1"/>
</dbReference>
<reference evidence="10" key="1">
    <citation type="journal article" date="2019" name="Int. J. Syst. Evol. Microbiol.">
        <title>The Global Catalogue of Microorganisms (GCM) 10K type strain sequencing project: providing services to taxonomists for standard genome sequencing and annotation.</title>
        <authorList>
            <consortium name="The Broad Institute Genomics Platform"/>
            <consortium name="The Broad Institute Genome Sequencing Center for Infectious Disease"/>
            <person name="Wu L."/>
            <person name="Ma J."/>
        </authorList>
    </citation>
    <scope>NUCLEOTIDE SEQUENCE [LARGE SCALE GENOMIC DNA]</scope>
    <source>
        <strain evidence="10">KCTC 3950</strain>
    </source>
</reference>
<dbReference type="Pfam" id="PF02565">
    <property type="entry name" value="RecO_C"/>
    <property type="match status" value="1"/>
</dbReference>
<dbReference type="Gene3D" id="1.20.1440.120">
    <property type="entry name" value="Recombination protein O, C-terminal domain"/>
    <property type="match status" value="1"/>
</dbReference>
<dbReference type="InterPro" id="IPR037278">
    <property type="entry name" value="ARFGAP/RecO"/>
</dbReference>
<dbReference type="HAMAP" id="MF_00201">
    <property type="entry name" value="RecO"/>
    <property type="match status" value="1"/>
</dbReference>
<evidence type="ECO:0000256" key="7">
    <source>
        <dbReference type="HAMAP-Rule" id="MF_00201"/>
    </source>
</evidence>
<accession>A0ABW5PE66</accession>
<protein>
    <recommendedName>
        <fullName evidence="2 7">DNA repair protein RecO</fullName>
    </recommendedName>
    <alternativeName>
        <fullName evidence="6 7">Recombination protein O</fullName>
    </alternativeName>
</protein>
<name>A0ABW5PE66_9BACL</name>
<dbReference type="Pfam" id="PF11967">
    <property type="entry name" value="RecO_N"/>
    <property type="match status" value="1"/>
</dbReference>
<organism evidence="9 10">
    <name type="scientific">Paenibacillus gansuensis</name>
    <dbReference type="NCBI Taxonomy" id="306542"/>
    <lineage>
        <taxon>Bacteria</taxon>
        <taxon>Bacillati</taxon>
        <taxon>Bacillota</taxon>
        <taxon>Bacilli</taxon>
        <taxon>Bacillales</taxon>
        <taxon>Paenibacillaceae</taxon>
        <taxon>Paenibacillus</taxon>
    </lineage>
</organism>
<dbReference type="NCBIfam" id="TIGR00613">
    <property type="entry name" value="reco"/>
    <property type="match status" value="1"/>
</dbReference>
<comment type="caution">
    <text evidence="9">The sequence shown here is derived from an EMBL/GenBank/DDBJ whole genome shotgun (WGS) entry which is preliminary data.</text>
</comment>